<evidence type="ECO:0000259" key="3">
    <source>
        <dbReference type="Pfam" id="PF02581"/>
    </source>
</evidence>
<sequence>MEAKRLIAITTESDYPDEPGLIALMLTDGIDLIHIRKPAWDEERMRSLIASIDERWHNRLVLHSHFRLTEEFSLHGVHLNSRALHAPEGYKGPISCSCHSIQELQERSPQMDYCTLSPIFNSISKSGYISHFTDAELTCAQHCGIINSKTMALGGINAENISILWSWGFGGACMLGYLWEAKSREILKCRLRTLRQKAKQL</sequence>
<gene>
    <name evidence="4" type="ORF">IAC51_04980</name>
</gene>
<dbReference type="InterPro" id="IPR013785">
    <property type="entry name" value="Aldolase_TIM"/>
</dbReference>
<dbReference type="AlphaFoldDB" id="A0A940DK33"/>
<evidence type="ECO:0000313" key="5">
    <source>
        <dbReference type="Proteomes" id="UP000712007"/>
    </source>
</evidence>
<dbReference type="GO" id="GO:0004789">
    <property type="term" value="F:thiamine-phosphate diphosphorylase activity"/>
    <property type="evidence" value="ECO:0007669"/>
    <property type="project" value="TreeGrafter"/>
</dbReference>
<proteinExistence type="predicted"/>
<dbReference type="CDD" id="cd00564">
    <property type="entry name" value="TMP_TenI"/>
    <property type="match status" value="1"/>
</dbReference>
<name>A0A940DK33_9BACT</name>
<dbReference type="Gene3D" id="3.20.20.70">
    <property type="entry name" value="Aldolase class I"/>
    <property type="match status" value="1"/>
</dbReference>
<dbReference type="GO" id="GO:0009228">
    <property type="term" value="P:thiamine biosynthetic process"/>
    <property type="evidence" value="ECO:0007669"/>
    <property type="project" value="UniProtKB-KW"/>
</dbReference>
<dbReference type="Proteomes" id="UP000712007">
    <property type="component" value="Unassembled WGS sequence"/>
</dbReference>
<comment type="pathway">
    <text evidence="1">Cofactor biosynthesis; thiamine diphosphate biosynthesis.</text>
</comment>
<organism evidence="4 5">
    <name type="scientific">Candidatus Aphodosoma intestinipullorum</name>
    <dbReference type="NCBI Taxonomy" id="2840674"/>
    <lineage>
        <taxon>Bacteria</taxon>
        <taxon>Pseudomonadati</taxon>
        <taxon>Bacteroidota</taxon>
        <taxon>Bacteroidia</taxon>
        <taxon>Bacteroidales</taxon>
        <taxon>Candidatus Aphodosoma</taxon>
    </lineage>
</organism>
<dbReference type="PANTHER" id="PTHR20857">
    <property type="entry name" value="THIAMINE-PHOSPHATE PYROPHOSPHORYLASE"/>
    <property type="match status" value="1"/>
</dbReference>
<dbReference type="EMBL" id="JADIMV010000083">
    <property type="protein sequence ID" value="MBO8439988.1"/>
    <property type="molecule type" value="Genomic_DNA"/>
</dbReference>
<protein>
    <submittedName>
        <fullName evidence="4">Thiamine phosphate synthase</fullName>
    </submittedName>
</protein>
<dbReference type="Pfam" id="PF02581">
    <property type="entry name" value="TMP-TENI"/>
    <property type="match status" value="1"/>
</dbReference>
<dbReference type="PANTHER" id="PTHR20857:SF15">
    <property type="entry name" value="THIAMINE-PHOSPHATE SYNTHASE"/>
    <property type="match status" value="1"/>
</dbReference>
<evidence type="ECO:0000313" key="4">
    <source>
        <dbReference type="EMBL" id="MBO8439988.1"/>
    </source>
</evidence>
<keyword evidence="2" id="KW-0784">Thiamine biosynthesis</keyword>
<dbReference type="InterPro" id="IPR036206">
    <property type="entry name" value="ThiamineP_synth_sf"/>
</dbReference>
<comment type="caution">
    <text evidence="4">The sequence shown here is derived from an EMBL/GenBank/DDBJ whole genome shotgun (WGS) entry which is preliminary data.</text>
</comment>
<feature type="domain" description="Thiamine phosphate synthase/TenI" evidence="3">
    <location>
        <begin position="8"/>
        <end position="174"/>
    </location>
</feature>
<dbReference type="GO" id="GO:0005737">
    <property type="term" value="C:cytoplasm"/>
    <property type="evidence" value="ECO:0007669"/>
    <property type="project" value="TreeGrafter"/>
</dbReference>
<accession>A0A940DK33</accession>
<evidence type="ECO:0000256" key="2">
    <source>
        <dbReference type="ARBA" id="ARBA00022977"/>
    </source>
</evidence>
<reference evidence="4" key="1">
    <citation type="submission" date="2020-10" db="EMBL/GenBank/DDBJ databases">
        <authorList>
            <person name="Gilroy R."/>
        </authorList>
    </citation>
    <scope>NUCLEOTIDE SEQUENCE</scope>
    <source>
        <strain evidence="4">3924</strain>
    </source>
</reference>
<dbReference type="InterPro" id="IPR022998">
    <property type="entry name" value="ThiamineP_synth_TenI"/>
</dbReference>
<reference evidence="4" key="2">
    <citation type="journal article" date="2021" name="PeerJ">
        <title>Extensive microbial diversity within the chicken gut microbiome revealed by metagenomics and culture.</title>
        <authorList>
            <person name="Gilroy R."/>
            <person name="Ravi A."/>
            <person name="Getino M."/>
            <person name="Pursley I."/>
            <person name="Horton D.L."/>
            <person name="Alikhan N.F."/>
            <person name="Baker D."/>
            <person name="Gharbi K."/>
            <person name="Hall N."/>
            <person name="Watson M."/>
            <person name="Adriaenssens E.M."/>
            <person name="Foster-Nyarko E."/>
            <person name="Jarju S."/>
            <person name="Secka A."/>
            <person name="Antonio M."/>
            <person name="Oren A."/>
            <person name="Chaudhuri R.R."/>
            <person name="La Ragione R."/>
            <person name="Hildebrand F."/>
            <person name="Pallen M.J."/>
        </authorList>
    </citation>
    <scope>NUCLEOTIDE SEQUENCE</scope>
    <source>
        <strain evidence="4">3924</strain>
    </source>
</reference>
<evidence type="ECO:0000256" key="1">
    <source>
        <dbReference type="ARBA" id="ARBA00004948"/>
    </source>
</evidence>
<dbReference type="SUPFAM" id="SSF51391">
    <property type="entry name" value="Thiamin phosphate synthase"/>
    <property type="match status" value="1"/>
</dbReference>